<dbReference type="InterPro" id="IPR011006">
    <property type="entry name" value="CheY-like_superfamily"/>
</dbReference>
<comment type="caution">
    <text evidence="4">The sequence shown here is derived from an EMBL/GenBank/DDBJ whole genome shotgun (WGS) entry which is preliminary data.</text>
</comment>
<dbReference type="Proteomes" id="UP000282977">
    <property type="component" value="Unassembled WGS sequence"/>
</dbReference>
<dbReference type="EMBL" id="RZUL01000001">
    <property type="protein sequence ID" value="RVT43932.1"/>
    <property type="molecule type" value="Genomic_DNA"/>
</dbReference>
<feature type="domain" description="Response regulatory" evidence="3">
    <location>
        <begin position="20"/>
        <end position="136"/>
    </location>
</feature>
<dbReference type="RefSeq" id="WP_127689467.1">
    <property type="nucleotide sequence ID" value="NZ_RZUL01000001.1"/>
</dbReference>
<dbReference type="OrthoDB" id="7469626at2"/>
<dbReference type="SUPFAM" id="SSF52172">
    <property type="entry name" value="CheY-like"/>
    <property type="match status" value="1"/>
</dbReference>
<dbReference type="PROSITE" id="PS50110">
    <property type="entry name" value="RESPONSE_REGULATORY"/>
    <property type="match status" value="1"/>
</dbReference>
<dbReference type="AlphaFoldDB" id="A0A437JE91"/>
<dbReference type="InterPro" id="IPR050595">
    <property type="entry name" value="Bact_response_regulator"/>
</dbReference>
<evidence type="ECO:0000256" key="2">
    <source>
        <dbReference type="PROSITE-ProRule" id="PRU00169"/>
    </source>
</evidence>
<sequence>MPLLSSHADKTPLPSKHRLRLLVVDENPTALSVIGRRLSHMGHDVVPADSGFAGISILAAQRFDLILIDMGMTALGGVETLRKMQASGMMRGAAVLMITGRSDPSAIVEALEAGADDQIVKPFDFDVLDARIRHSVARARRLAELTQHNAALDARIARRAVELGEARSQLAALAADRTHVVESMAALHAQLEMLNAARAS</sequence>
<name>A0A437JE91_9SPHN</name>
<organism evidence="4 5">
    <name type="scientific">Sphingobium algorifonticola</name>
    <dbReference type="NCBI Taxonomy" id="2008318"/>
    <lineage>
        <taxon>Bacteria</taxon>
        <taxon>Pseudomonadati</taxon>
        <taxon>Pseudomonadota</taxon>
        <taxon>Alphaproteobacteria</taxon>
        <taxon>Sphingomonadales</taxon>
        <taxon>Sphingomonadaceae</taxon>
        <taxon>Sphingobium</taxon>
    </lineage>
</organism>
<reference evidence="4 5" key="1">
    <citation type="submission" date="2019-01" db="EMBL/GenBank/DDBJ databases">
        <authorList>
            <person name="Chen W.-M."/>
        </authorList>
    </citation>
    <scope>NUCLEOTIDE SEQUENCE [LARGE SCALE GENOMIC DNA]</scope>
    <source>
        <strain evidence="4 5">TLA-22</strain>
    </source>
</reference>
<dbReference type="GO" id="GO:0000160">
    <property type="term" value="P:phosphorelay signal transduction system"/>
    <property type="evidence" value="ECO:0007669"/>
    <property type="project" value="InterPro"/>
</dbReference>
<dbReference type="PANTHER" id="PTHR44591">
    <property type="entry name" value="STRESS RESPONSE REGULATOR PROTEIN 1"/>
    <property type="match status" value="1"/>
</dbReference>
<accession>A0A437JE91</accession>
<dbReference type="PANTHER" id="PTHR44591:SF3">
    <property type="entry name" value="RESPONSE REGULATORY DOMAIN-CONTAINING PROTEIN"/>
    <property type="match status" value="1"/>
</dbReference>
<gene>
    <name evidence="4" type="ORF">ENE74_04960</name>
</gene>
<keyword evidence="1 2" id="KW-0597">Phosphoprotein</keyword>
<dbReference type="SMART" id="SM00448">
    <property type="entry name" value="REC"/>
    <property type="match status" value="1"/>
</dbReference>
<protein>
    <submittedName>
        <fullName evidence="4">Response regulator</fullName>
    </submittedName>
</protein>
<feature type="modified residue" description="4-aspartylphosphate" evidence="2">
    <location>
        <position position="69"/>
    </location>
</feature>
<keyword evidence="5" id="KW-1185">Reference proteome</keyword>
<evidence type="ECO:0000256" key="1">
    <source>
        <dbReference type="ARBA" id="ARBA00022553"/>
    </source>
</evidence>
<dbReference type="InterPro" id="IPR001789">
    <property type="entry name" value="Sig_transdc_resp-reg_receiver"/>
</dbReference>
<dbReference type="Pfam" id="PF00072">
    <property type="entry name" value="Response_reg"/>
    <property type="match status" value="1"/>
</dbReference>
<proteinExistence type="predicted"/>
<evidence type="ECO:0000313" key="5">
    <source>
        <dbReference type="Proteomes" id="UP000282977"/>
    </source>
</evidence>
<dbReference type="Gene3D" id="3.40.50.2300">
    <property type="match status" value="1"/>
</dbReference>
<evidence type="ECO:0000313" key="4">
    <source>
        <dbReference type="EMBL" id="RVT43932.1"/>
    </source>
</evidence>
<evidence type="ECO:0000259" key="3">
    <source>
        <dbReference type="PROSITE" id="PS50110"/>
    </source>
</evidence>